<organism evidence="2">
    <name type="scientific">uncultured Dysgonomonas sp</name>
    <dbReference type="NCBI Taxonomy" id="206096"/>
    <lineage>
        <taxon>Bacteria</taxon>
        <taxon>Pseudomonadati</taxon>
        <taxon>Bacteroidota</taxon>
        <taxon>Bacteroidia</taxon>
        <taxon>Bacteroidales</taxon>
        <taxon>Dysgonomonadaceae</taxon>
        <taxon>Dysgonomonas</taxon>
        <taxon>environmental samples</taxon>
    </lineage>
</organism>
<reference evidence="2" key="1">
    <citation type="submission" date="2016-04" db="EMBL/GenBank/DDBJ databases">
        <authorList>
            <person name="Evans L.H."/>
            <person name="Alamgir A."/>
            <person name="Owens N."/>
            <person name="Weber N.D."/>
            <person name="Virtaneva K."/>
            <person name="Barbian K."/>
            <person name="Babar A."/>
            <person name="Rosenke K."/>
        </authorList>
    </citation>
    <scope>NUCLEOTIDE SEQUENCE</scope>
    <source>
        <strain evidence="2">86-1</strain>
    </source>
</reference>
<accession>A0A212J8B5</accession>
<proteinExistence type="predicted"/>
<evidence type="ECO:0000313" key="2">
    <source>
        <dbReference type="EMBL" id="SBV95435.1"/>
    </source>
</evidence>
<evidence type="ECO:0000256" key="1">
    <source>
        <dbReference type="SAM" id="Phobius"/>
    </source>
</evidence>
<keyword evidence="1" id="KW-0472">Membrane</keyword>
<sequence>MNKGENYFCWHFSNVEVLMITLTLILHFKLFNVRNIVYICQA</sequence>
<protein>
    <submittedName>
        <fullName evidence="2">Uncharacterized protein</fullName>
    </submittedName>
</protein>
<dbReference type="AlphaFoldDB" id="A0A212J8B5"/>
<keyword evidence="1" id="KW-1133">Transmembrane helix</keyword>
<feature type="transmembrane region" description="Helical" evidence="1">
    <location>
        <begin position="7"/>
        <end position="28"/>
    </location>
</feature>
<gene>
    <name evidence="2" type="ORF">KL86DYS1_11390</name>
</gene>
<dbReference type="EMBL" id="FLUM01000001">
    <property type="protein sequence ID" value="SBV95435.1"/>
    <property type="molecule type" value="Genomic_DNA"/>
</dbReference>
<name>A0A212J8B5_9BACT</name>
<keyword evidence="1" id="KW-0812">Transmembrane</keyword>